<keyword evidence="2" id="KW-1185">Reference proteome</keyword>
<gene>
    <name evidence="1" type="ORF">WAX74_10460</name>
</gene>
<organism evidence="1 2">
    <name type="scientific">Psychrobacillus mangrovi</name>
    <dbReference type="NCBI Taxonomy" id="3117745"/>
    <lineage>
        <taxon>Bacteria</taxon>
        <taxon>Bacillati</taxon>
        <taxon>Bacillota</taxon>
        <taxon>Bacilli</taxon>
        <taxon>Bacillales</taxon>
        <taxon>Bacillaceae</taxon>
        <taxon>Psychrobacillus</taxon>
    </lineage>
</organism>
<protein>
    <submittedName>
        <fullName evidence="1">Uncharacterized protein</fullName>
    </submittedName>
</protein>
<dbReference type="SUPFAM" id="SSF51182">
    <property type="entry name" value="RmlC-like cupins"/>
    <property type="match status" value="1"/>
</dbReference>
<evidence type="ECO:0000313" key="1">
    <source>
        <dbReference type="EMBL" id="MEI4770059.1"/>
    </source>
</evidence>
<dbReference type="EMBL" id="JBAWSY010000006">
    <property type="protein sequence ID" value="MEI4770059.1"/>
    <property type="molecule type" value="Genomic_DNA"/>
</dbReference>
<comment type="caution">
    <text evidence="1">The sequence shown here is derived from an EMBL/GenBank/DDBJ whole genome shotgun (WGS) entry which is preliminary data.</text>
</comment>
<dbReference type="Proteomes" id="UP001364890">
    <property type="component" value="Unassembled WGS sequence"/>
</dbReference>
<proteinExistence type="predicted"/>
<dbReference type="Gene3D" id="2.60.120.10">
    <property type="entry name" value="Jelly Rolls"/>
    <property type="match status" value="1"/>
</dbReference>
<dbReference type="InterPro" id="IPR014710">
    <property type="entry name" value="RmlC-like_jellyroll"/>
</dbReference>
<sequence>MFNTSDPRKDLLKNKSELSIFNEAHLGKFYEETPTLSDGEEKTWVHRGQNFYVLYSECKNGVTITRSEQLDEYAIISPNKNAHFTIEWQQTITEVRGEKVIFVPPGESVINFLDDSNIVRLITTINKDLNEVTVNNQSYNTAHHHIPPFQSWPDPVDGYKVRVYDLNVAPDGNRFGTIYRGTTFMINALDPLEGPRDPKKLSPHSHEDFQQCSLAVEGEFLHHLRWPWTENKNNWQEDQHELVHSPSITVIPPGVIHTTEAVGERLNRLIDIFCPPRIDFSKKNGWVLNADEYPLPEGDDKDE</sequence>
<dbReference type="RefSeq" id="WP_336497617.1">
    <property type="nucleotide sequence ID" value="NZ_JBAWSY010000006.1"/>
</dbReference>
<reference evidence="1 2" key="1">
    <citation type="submission" date="2024-01" db="EMBL/GenBank/DDBJ databases">
        <title>Seven novel Bacillus-like species.</title>
        <authorList>
            <person name="Liu G."/>
        </authorList>
    </citation>
    <scope>NUCLEOTIDE SEQUENCE [LARGE SCALE GENOMIC DNA]</scope>
    <source>
        <strain evidence="1 2">FJAT-51614</strain>
    </source>
</reference>
<dbReference type="InterPro" id="IPR011051">
    <property type="entry name" value="RmlC_Cupin_sf"/>
</dbReference>
<evidence type="ECO:0000313" key="2">
    <source>
        <dbReference type="Proteomes" id="UP001364890"/>
    </source>
</evidence>
<accession>A0ABU8F4W4</accession>
<name>A0ABU8F4W4_9BACI</name>